<reference evidence="3 4" key="1">
    <citation type="journal article" date="2019" name="Nat. Plants">
        <title>Genome sequencing of Musa balbisiana reveals subgenome evolution and function divergence in polyploid bananas.</title>
        <authorList>
            <person name="Yao X."/>
        </authorList>
    </citation>
    <scope>NUCLEOTIDE SEQUENCE [LARGE SCALE GENOMIC DNA]</scope>
    <source>
        <strain evidence="4">cv. DH-PKW</strain>
        <tissue evidence="3">Leaves</tissue>
    </source>
</reference>
<organism evidence="3 4">
    <name type="scientific">Musa balbisiana</name>
    <name type="common">Banana</name>
    <dbReference type="NCBI Taxonomy" id="52838"/>
    <lineage>
        <taxon>Eukaryota</taxon>
        <taxon>Viridiplantae</taxon>
        <taxon>Streptophyta</taxon>
        <taxon>Embryophyta</taxon>
        <taxon>Tracheophyta</taxon>
        <taxon>Spermatophyta</taxon>
        <taxon>Magnoliopsida</taxon>
        <taxon>Liliopsida</taxon>
        <taxon>Zingiberales</taxon>
        <taxon>Musaceae</taxon>
        <taxon>Musa</taxon>
    </lineage>
</organism>
<name>A0A4S8JXT5_MUSBA</name>
<protein>
    <recommendedName>
        <fullName evidence="2">Myb-like domain-containing protein</fullName>
    </recommendedName>
</protein>
<dbReference type="PANTHER" id="PTHR44042:SF67">
    <property type="entry name" value="MYB-LIKE PROTEIN I"/>
    <property type="match status" value="1"/>
</dbReference>
<dbReference type="PROSITE" id="PS50090">
    <property type="entry name" value="MYB_LIKE"/>
    <property type="match status" value="1"/>
</dbReference>
<evidence type="ECO:0000313" key="3">
    <source>
        <dbReference type="EMBL" id="THU67121.1"/>
    </source>
</evidence>
<dbReference type="CDD" id="cd00167">
    <property type="entry name" value="SANT"/>
    <property type="match status" value="1"/>
</dbReference>
<keyword evidence="4" id="KW-1185">Reference proteome</keyword>
<dbReference type="SMART" id="SM00717">
    <property type="entry name" value="SANT"/>
    <property type="match status" value="1"/>
</dbReference>
<feature type="domain" description="Myb-like" evidence="2">
    <location>
        <begin position="12"/>
        <end position="60"/>
    </location>
</feature>
<dbReference type="Pfam" id="PF00249">
    <property type="entry name" value="Myb_DNA-binding"/>
    <property type="match status" value="1"/>
</dbReference>
<evidence type="ECO:0000256" key="1">
    <source>
        <dbReference type="SAM" id="MobiDB-lite"/>
    </source>
</evidence>
<dbReference type="EMBL" id="PYDT01000003">
    <property type="protein sequence ID" value="THU67121.1"/>
    <property type="molecule type" value="Genomic_DNA"/>
</dbReference>
<feature type="compositionally biased region" description="Polar residues" evidence="1">
    <location>
        <begin position="103"/>
        <end position="123"/>
    </location>
</feature>
<dbReference type="Proteomes" id="UP000317650">
    <property type="component" value="Chromosome 5"/>
</dbReference>
<accession>A0A4S8JXT5</accession>
<dbReference type="STRING" id="52838.A0A4S8JXT5"/>
<gene>
    <name evidence="3" type="ORF">C4D60_Mb05t21310</name>
</gene>
<dbReference type="Gene3D" id="1.10.10.60">
    <property type="entry name" value="Homeodomain-like"/>
    <property type="match status" value="1"/>
</dbReference>
<comment type="caution">
    <text evidence="3">The sequence shown here is derived from an EMBL/GenBank/DDBJ whole genome shotgun (WGS) entry which is preliminary data.</text>
</comment>
<dbReference type="SUPFAM" id="SSF46689">
    <property type="entry name" value="Homeodomain-like"/>
    <property type="match status" value="1"/>
</dbReference>
<dbReference type="AlphaFoldDB" id="A0A4S8JXT5"/>
<dbReference type="InterPro" id="IPR009057">
    <property type="entry name" value="Homeodomain-like_sf"/>
</dbReference>
<sequence length="145" mass="15932">MDAGKQSSNTIWTREEVRKFEVALVAYIEGHRIPVPWEKVAAYLPGRTVAEVKEHYDELVEGICRTHPYALSLPYCHLPVDYAAGCSDGNMGSVVEPTRDQGEVTSAAESNPGQRNDTSSDSVITEEHNPSEDDEQGQEEGTKAP</sequence>
<proteinExistence type="predicted"/>
<evidence type="ECO:0000259" key="2">
    <source>
        <dbReference type="PROSITE" id="PS50090"/>
    </source>
</evidence>
<dbReference type="InterPro" id="IPR001005">
    <property type="entry name" value="SANT/Myb"/>
</dbReference>
<feature type="region of interest" description="Disordered" evidence="1">
    <location>
        <begin position="87"/>
        <end position="145"/>
    </location>
</feature>
<dbReference type="PANTHER" id="PTHR44042">
    <property type="entry name" value="DUPLICATED HOMEODOMAIN-LIKE SUPERFAMILY PROTEIN-RELATED"/>
    <property type="match status" value="1"/>
</dbReference>
<evidence type="ECO:0000313" key="4">
    <source>
        <dbReference type="Proteomes" id="UP000317650"/>
    </source>
</evidence>